<accession>A0A1T4PDX9</accession>
<keyword evidence="3 6" id="KW-0133">Cell shape</keyword>
<dbReference type="Gene3D" id="3.30.300.20">
    <property type="match status" value="1"/>
</dbReference>
<dbReference type="SMART" id="SM00393">
    <property type="entry name" value="R3H"/>
    <property type="match status" value="1"/>
</dbReference>
<dbReference type="Gene3D" id="3.30.30.80">
    <property type="entry name" value="probable RNA-binding protein from clostridium symbiosum atcc 14940"/>
    <property type="match status" value="1"/>
</dbReference>
<dbReference type="Pfam" id="PF01424">
    <property type="entry name" value="R3H"/>
    <property type="match status" value="1"/>
</dbReference>
<dbReference type="HAMAP" id="MF_00867">
    <property type="entry name" value="KhpB"/>
    <property type="match status" value="1"/>
</dbReference>
<keyword evidence="2 6" id="KW-0694">RNA-binding</keyword>
<dbReference type="SMART" id="SM01245">
    <property type="entry name" value="Jag_N"/>
    <property type="match status" value="1"/>
</dbReference>
<dbReference type="AlphaFoldDB" id="A0A1T4PDX9"/>
<dbReference type="RefSeq" id="WP_087679381.1">
    <property type="nucleotide sequence ID" value="NZ_FUWV01000016.1"/>
</dbReference>
<dbReference type="InterPro" id="IPR036867">
    <property type="entry name" value="R3H_dom_sf"/>
</dbReference>
<dbReference type="OrthoDB" id="9794483at2"/>
<dbReference type="Pfam" id="PF14804">
    <property type="entry name" value="Jag_N"/>
    <property type="match status" value="1"/>
</dbReference>
<keyword evidence="9" id="KW-1185">Reference proteome</keyword>
<dbReference type="Proteomes" id="UP000196365">
    <property type="component" value="Unassembled WGS sequence"/>
</dbReference>
<dbReference type="CDD" id="cd02644">
    <property type="entry name" value="R3H_jag"/>
    <property type="match status" value="1"/>
</dbReference>
<comment type="subunit">
    <text evidence="6">Forms a complex with KhpA.</text>
</comment>
<dbReference type="GO" id="GO:0071555">
    <property type="term" value="P:cell wall organization"/>
    <property type="evidence" value="ECO:0007669"/>
    <property type="project" value="UniProtKB-KW"/>
</dbReference>
<reference evidence="8 9" key="1">
    <citation type="submission" date="2017-02" db="EMBL/GenBank/DDBJ databases">
        <authorList>
            <person name="Peterson S.W."/>
        </authorList>
    </citation>
    <scope>NUCLEOTIDE SEQUENCE [LARGE SCALE GENOMIC DNA]</scope>
    <source>
        <strain evidence="8 9">DSM 15102</strain>
    </source>
</reference>
<name>A0A1T4PDX9_9FIRM</name>
<keyword evidence="5 6" id="KW-0961">Cell wall biogenesis/degradation</keyword>
<dbReference type="PROSITE" id="PS51061">
    <property type="entry name" value="R3H"/>
    <property type="match status" value="1"/>
</dbReference>
<keyword evidence="4 6" id="KW-0143">Chaperone</keyword>
<dbReference type="Gene3D" id="3.30.1370.50">
    <property type="entry name" value="R3H-like domain"/>
    <property type="match status" value="1"/>
</dbReference>
<dbReference type="SUPFAM" id="SSF82708">
    <property type="entry name" value="R3H domain"/>
    <property type="match status" value="1"/>
</dbReference>
<organism evidence="8 9">
    <name type="scientific">Garciella nitratireducens DSM 15102</name>
    <dbReference type="NCBI Taxonomy" id="1121911"/>
    <lineage>
        <taxon>Bacteria</taxon>
        <taxon>Bacillati</taxon>
        <taxon>Bacillota</taxon>
        <taxon>Clostridia</taxon>
        <taxon>Eubacteriales</taxon>
        <taxon>Eubacteriaceae</taxon>
        <taxon>Garciella</taxon>
    </lineage>
</organism>
<feature type="region of interest" description="Jag_N domain" evidence="6">
    <location>
        <begin position="5"/>
        <end position="55"/>
    </location>
</feature>
<dbReference type="NCBIfam" id="NF041568">
    <property type="entry name" value="Jag_EloR"/>
    <property type="match status" value="1"/>
</dbReference>
<gene>
    <name evidence="6" type="primary">khpB</name>
    <name evidence="6" type="synonym">eloR</name>
    <name evidence="8" type="ORF">SAMN02745973_02026</name>
</gene>
<dbReference type="EMBL" id="FUWV01000016">
    <property type="protein sequence ID" value="SJZ89436.1"/>
    <property type="molecule type" value="Genomic_DNA"/>
</dbReference>
<evidence type="ECO:0000256" key="5">
    <source>
        <dbReference type="ARBA" id="ARBA00023316"/>
    </source>
</evidence>
<dbReference type="Pfam" id="PF13083">
    <property type="entry name" value="KH_KhpA-B"/>
    <property type="match status" value="1"/>
</dbReference>
<feature type="domain" description="R3H" evidence="7">
    <location>
        <begin position="140"/>
        <end position="206"/>
    </location>
</feature>
<dbReference type="InterPro" id="IPR038247">
    <property type="entry name" value="Jag_N_dom_sf"/>
</dbReference>
<dbReference type="InterPro" id="IPR038008">
    <property type="entry name" value="Jag_KH"/>
</dbReference>
<evidence type="ECO:0000313" key="9">
    <source>
        <dbReference type="Proteomes" id="UP000196365"/>
    </source>
</evidence>
<dbReference type="PANTHER" id="PTHR35800:SF1">
    <property type="entry name" value="RNA-BINDING PROTEIN KHPB"/>
    <property type="match status" value="1"/>
</dbReference>
<evidence type="ECO:0000313" key="8">
    <source>
        <dbReference type="EMBL" id="SJZ89436.1"/>
    </source>
</evidence>
<evidence type="ECO:0000256" key="4">
    <source>
        <dbReference type="ARBA" id="ARBA00023186"/>
    </source>
</evidence>
<dbReference type="InterPro" id="IPR001374">
    <property type="entry name" value="R3H_dom"/>
</dbReference>
<comment type="subcellular location">
    <subcellularLocation>
        <location evidence="6">Cytoplasm</location>
    </subcellularLocation>
</comment>
<comment type="similarity">
    <text evidence="6">Belongs to the KhpB RNA-binding protein family.</text>
</comment>
<evidence type="ECO:0000256" key="2">
    <source>
        <dbReference type="ARBA" id="ARBA00022884"/>
    </source>
</evidence>
<evidence type="ECO:0000256" key="3">
    <source>
        <dbReference type="ARBA" id="ARBA00022960"/>
    </source>
</evidence>
<evidence type="ECO:0000259" key="7">
    <source>
        <dbReference type="PROSITE" id="PS51061"/>
    </source>
</evidence>
<dbReference type="InterPro" id="IPR032782">
    <property type="entry name" value="KhpB_N"/>
</dbReference>
<evidence type="ECO:0000256" key="1">
    <source>
        <dbReference type="ARBA" id="ARBA00022490"/>
    </source>
</evidence>
<keyword evidence="1 6" id="KW-0963">Cytoplasm</keyword>
<protein>
    <recommendedName>
        <fullName evidence="6">RNA-binding protein KhpB</fullName>
    </recommendedName>
    <alternativeName>
        <fullName evidence="6">RNA-binding protein EloR</fullName>
    </alternativeName>
</protein>
<evidence type="ECO:0000256" key="6">
    <source>
        <dbReference type="HAMAP-Rule" id="MF_00867"/>
    </source>
</evidence>
<dbReference type="PANTHER" id="PTHR35800">
    <property type="entry name" value="PROTEIN JAG"/>
    <property type="match status" value="1"/>
</dbReference>
<dbReference type="InterPro" id="IPR015946">
    <property type="entry name" value="KH_dom-like_a/b"/>
</dbReference>
<dbReference type="GO" id="GO:0003723">
    <property type="term" value="F:RNA binding"/>
    <property type="evidence" value="ECO:0007669"/>
    <property type="project" value="UniProtKB-UniRule"/>
</dbReference>
<proteinExistence type="inferred from homology"/>
<sequence>MNKIIATGKTIQEAIENGLKELGVDRDQIETNVLEIPQKGFFGLFGNREAKVQIILKDNIEETAKKFLEQILNKMKIQANIKTKLCEDVLRIEIEGNNMGILIGRRGETLDAIQYLVSLAINKNRDGYVRVILDTENYREKRQQTLQQLADRLARKVEKTGKSITLEPMNPYERRIIHTYLQDHPKVRTYSEGEDPYRKVVLSLKK</sequence>
<dbReference type="GO" id="GO:0009252">
    <property type="term" value="P:peptidoglycan biosynthetic process"/>
    <property type="evidence" value="ECO:0007669"/>
    <property type="project" value="UniProtKB-UniRule"/>
</dbReference>
<dbReference type="InterPro" id="IPR034079">
    <property type="entry name" value="R3H_KhpB"/>
</dbReference>
<dbReference type="CDD" id="cd02414">
    <property type="entry name" value="KH-II_Jag"/>
    <property type="match status" value="1"/>
</dbReference>
<dbReference type="InterPro" id="IPR039247">
    <property type="entry name" value="KhpB"/>
</dbReference>
<comment type="function">
    <text evidence="6">A probable RNA chaperone. Forms a complex with KhpA which binds to cellular RNA and controls its expression. Plays a role in peptidoglycan (PG) homeostasis and cell length regulation.</text>
</comment>
<dbReference type="GO" id="GO:0005737">
    <property type="term" value="C:cytoplasm"/>
    <property type="evidence" value="ECO:0007669"/>
    <property type="project" value="UniProtKB-SubCell"/>
</dbReference>
<dbReference type="GO" id="GO:0008360">
    <property type="term" value="P:regulation of cell shape"/>
    <property type="evidence" value="ECO:0007669"/>
    <property type="project" value="UniProtKB-KW"/>
</dbReference>
<comment type="domain">
    <text evidence="6">Has an N-terminal Jag-N domain and 2 RNA-binding domains (KH and R3H).</text>
</comment>